<dbReference type="Proteomes" id="UP001209878">
    <property type="component" value="Unassembled WGS sequence"/>
</dbReference>
<comment type="caution">
    <text evidence="1">The sequence shown here is derived from an EMBL/GenBank/DDBJ whole genome shotgun (WGS) entry which is preliminary data.</text>
</comment>
<gene>
    <name evidence="1" type="ORF">NP493_89g01041</name>
</gene>
<name>A0AAD9P879_RIDPI</name>
<dbReference type="EMBL" id="JAODUO010000091">
    <property type="protein sequence ID" value="KAK2189994.1"/>
    <property type="molecule type" value="Genomic_DNA"/>
</dbReference>
<sequence length="73" mass="8512">MWAEIDMMGQDRWAEIDEGRVRHAHWRDLLKAAQQCVFSSLDRGRLIAQLEALWTTKHNTQPCLPVSLCPHRS</sequence>
<proteinExistence type="predicted"/>
<evidence type="ECO:0000313" key="1">
    <source>
        <dbReference type="EMBL" id="KAK2189994.1"/>
    </source>
</evidence>
<reference evidence="1" key="1">
    <citation type="journal article" date="2023" name="Mol. Biol. Evol.">
        <title>Third-Generation Sequencing Reveals the Adaptive Role of the Epigenome in Three Deep-Sea Polychaetes.</title>
        <authorList>
            <person name="Perez M."/>
            <person name="Aroh O."/>
            <person name="Sun Y."/>
            <person name="Lan Y."/>
            <person name="Juniper S.K."/>
            <person name="Young C.R."/>
            <person name="Angers B."/>
            <person name="Qian P.Y."/>
        </authorList>
    </citation>
    <scope>NUCLEOTIDE SEQUENCE</scope>
    <source>
        <strain evidence="1">R07B-5</strain>
    </source>
</reference>
<accession>A0AAD9P879</accession>
<protein>
    <submittedName>
        <fullName evidence="1">Uncharacterized protein</fullName>
    </submittedName>
</protein>
<organism evidence="1 2">
    <name type="scientific">Ridgeia piscesae</name>
    <name type="common">Tubeworm</name>
    <dbReference type="NCBI Taxonomy" id="27915"/>
    <lineage>
        <taxon>Eukaryota</taxon>
        <taxon>Metazoa</taxon>
        <taxon>Spiralia</taxon>
        <taxon>Lophotrochozoa</taxon>
        <taxon>Annelida</taxon>
        <taxon>Polychaeta</taxon>
        <taxon>Sedentaria</taxon>
        <taxon>Canalipalpata</taxon>
        <taxon>Sabellida</taxon>
        <taxon>Siboglinidae</taxon>
        <taxon>Ridgeia</taxon>
    </lineage>
</organism>
<evidence type="ECO:0000313" key="2">
    <source>
        <dbReference type="Proteomes" id="UP001209878"/>
    </source>
</evidence>
<keyword evidence="2" id="KW-1185">Reference proteome</keyword>
<dbReference type="AlphaFoldDB" id="A0AAD9P879"/>